<comment type="caution">
    <text evidence="2">The sequence shown here is derived from an EMBL/GenBank/DDBJ whole genome shotgun (WGS) entry which is preliminary data.</text>
</comment>
<evidence type="ECO:0000256" key="1">
    <source>
        <dbReference type="SAM" id="SignalP"/>
    </source>
</evidence>
<evidence type="ECO:0000313" key="3">
    <source>
        <dbReference type="Proteomes" id="UP000245207"/>
    </source>
</evidence>
<protein>
    <submittedName>
        <fullName evidence="2">Uncharacterized protein</fullName>
    </submittedName>
</protein>
<accession>A0A2U1P640</accession>
<proteinExistence type="predicted"/>
<keyword evidence="1" id="KW-0732">Signal</keyword>
<dbReference type="AlphaFoldDB" id="A0A2U1P640"/>
<feature type="signal peptide" evidence="1">
    <location>
        <begin position="1"/>
        <end position="18"/>
    </location>
</feature>
<organism evidence="2 3">
    <name type="scientific">Artemisia annua</name>
    <name type="common">Sweet wormwood</name>
    <dbReference type="NCBI Taxonomy" id="35608"/>
    <lineage>
        <taxon>Eukaryota</taxon>
        <taxon>Viridiplantae</taxon>
        <taxon>Streptophyta</taxon>
        <taxon>Embryophyta</taxon>
        <taxon>Tracheophyta</taxon>
        <taxon>Spermatophyta</taxon>
        <taxon>Magnoliopsida</taxon>
        <taxon>eudicotyledons</taxon>
        <taxon>Gunneridae</taxon>
        <taxon>Pentapetalae</taxon>
        <taxon>asterids</taxon>
        <taxon>campanulids</taxon>
        <taxon>Asterales</taxon>
        <taxon>Asteraceae</taxon>
        <taxon>Asteroideae</taxon>
        <taxon>Anthemideae</taxon>
        <taxon>Artemisiinae</taxon>
        <taxon>Artemisia</taxon>
    </lineage>
</organism>
<dbReference type="PANTHER" id="PTHR33512:SF34">
    <property type="entry name" value="MALECTIN-LIKE DOMAIN-CONTAINING PROTEIN"/>
    <property type="match status" value="1"/>
</dbReference>
<evidence type="ECO:0000313" key="2">
    <source>
        <dbReference type="EMBL" id="PWA81212.1"/>
    </source>
</evidence>
<reference evidence="2 3" key="1">
    <citation type="journal article" date="2018" name="Mol. Plant">
        <title>The genome of Artemisia annua provides insight into the evolution of Asteraceae family and artemisinin biosynthesis.</title>
        <authorList>
            <person name="Shen Q."/>
            <person name="Zhang L."/>
            <person name="Liao Z."/>
            <person name="Wang S."/>
            <person name="Yan T."/>
            <person name="Shi P."/>
            <person name="Liu M."/>
            <person name="Fu X."/>
            <person name="Pan Q."/>
            <person name="Wang Y."/>
            <person name="Lv Z."/>
            <person name="Lu X."/>
            <person name="Zhang F."/>
            <person name="Jiang W."/>
            <person name="Ma Y."/>
            <person name="Chen M."/>
            <person name="Hao X."/>
            <person name="Li L."/>
            <person name="Tang Y."/>
            <person name="Lv G."/>
            <person name="Zhou Y."/>
            <person name="Sun X."/>
            <person name="Brodelius P.E."/>
            <person name="Rose J.K.C."/>
            <person name="Tang K."/>
        </authorList>
    </citation>
    <scope>NUCLEOTIDE SEQUENCE [LARGE SCALE GENOMIC DNA]</scope>
    <source>
        <strain evidence="3">cv. Huhao1</strain>
        <tissue evidence="2">Leaf</tissue>
    </source>
</reference>
<keyword evidence="3" id="KW-1185">Reference proteome</keyword>
<dbReference type="PANTHER" id="PTHR33512">
    <property type="entry name" value="PROTEIN, PUTATIVE (DUF1191)-RELATED"/>
    <property type="match status" value="1"/>
</dbReference>
<dbReference type="EMBL" id="PKPP01001617">
    <property type="protein sequence ID" value="PWA81212.1"/>
    <property type="molecule type" value="Genomic_DNA"/>
</dbReference>
<name>A0A2U1P640_ARTAN</name>
<dbReference type="GO" id="GO:0016020">
    <property type="term" value="C:membrane"/>
    <property type="evidence" value="ECO:0007669"/>
    <property type="project" value="TreeGrafter"/>
</dbReference>
<feature type="chain" id="PRO_5015781656" evidence="1">
    <location>
        <begin position="19"/>
        <end position="162"/>
    </location>
</feature>
<dbReference type="Proteomes" id="UP000245207">
    <property type="component" value="Unassembled WGS sequence"/>
</dbReference>
<dbReference type="Pfam" id="PF06697">
    <property type="entry name" value="DUF1191"/>
    <property type="match status" value="1"/>
</dbReference>
<sequence>MFSFLLTFLLLKSTLINSQSLTTRVLDSVLQEHAFAPFLRHRVVTGVVYDANVGPELTGIKVSALRLRSGALRRKGYVGFKEFDIPTGVMVAPYVERWFFGVSNMGNWSSGLLWVTKGRVFFHQWWVGWLIIATFLRRKSRQKSCWSWRSGGRGANGGEVVV</sequence>
<dbReference type="STRING" id="35608.A0A2U1P640"/>
<gene>
    <name evidence="2" type="ORF">CTI12_AA187180</name>
</gene>
<dbReference type="InterPro" id="IPR010605">
    <property type="entry name" value="DUF1191"/>
</dbReference>